<gene>
    <name evidence="6" type="ORF">GCM10017786_21020</name>
</gene>
<dbReference type="Gene3D" id="3.40.50.2300">
    <property type="match status" value="1"/>
</dbReference>
<evidence type="ECO:0000313" key="7">
    <source>
        <dbReference type="Proteomes" id="UP000605897"/>
    </source>
</evidence>
<dbReference type="InterPro" id="IPR039420">
    <property type="entry name" value="WalR-like"/>
</dbReference>
<dbReference type="SMART" id="SM00421">
    <property type="entry name" value="HTH_LUXR"/>
    <property type="match status" value="1"/>
</dbReference>
<name>A0ABQ3INE7_9PSEU</name>
<evidence type="ECO:0000256" key="3">
    <source>
        <dbReference type="PROSITE-ProRule" id="PRU00169"/>
    </source>
</evidence>
<keyword evidence="1" id="KW-0597">Phosphoprotein</keyword>
<dbReference type="Gene3D" id="1.10.10.10">
    <property type="entry name" value="Winged helix-like DNA-binding domain superfamily/Winged helix DNA-binding domain"/>
    <property type="match status" value="1"/>
</dbReference>
<evidence type="ECO:0000313" key="6">
    <source>
        <dbReference type="EMBL" id="GHE88801.1"/>
    </source>
</evidence>
<dbReference type="InterPro" id="IPR036388">
    <property type="entry name" value="WH-like_DNA-bd_sf"/>
</dbReference>
<dbReference type="CDD" id="cd17535">
    <property type="entry name" value="REC_NarL-like"/>
    <property type="match status" value="1"/>
</dbReference>
<dbReference type="InterPro" id="IPR001789">
    <property type="entry name" value="Sig_transdc_resp-reg_receiver"/>
</dbReference>
<dbReference type="Pfam" id="PF00072">
    <property type="entry name" value="Response_reg"/>
    <property type="match status" value="1"/>
</dbReference>
<evidence type="ECO:0000256" key="1">
    <source>
        <dbReference type="ARBA" id="ARBA00022553"/>
    </source>
</evidence>
<comment type="caution">
    <text evidence="6">The sequence shown here is derived from an EMBL/GenBank/DDBJ whole genome shotgun (WGS) entry which is preliminary data.</text>
</comment>
<reference evidence="7" key="1">
    <citation type="journal article" date="2019" name="Int. J. Syst. Evol. Microbiol.">
        <title>The Global Catalogue of Microorganisms (GCM) 10K type strain sequencing project: providing services to taxonomists for standard genome sequencing and annotation.</title>
        <authorList>
            <consortium name="The Broad Institute Genomics Platform"/>
            <consortium name="The Broad Institute Genome Sequencing Center for Infectious Disease"/>
            <person name="Wu L."/>
            <person name="Ma J."/>
        </authorList>
    </citation>
    <scope>NUCLEOTIDE SEQUENCE [LARGE SCALE GENOMIC DNA]</scope>
    <source>
        <strain evidence="7">CGMCC 4.7677</strain>
    </source>
</reference>
<sequence>MTLVTVDRVEMDDERAPDDRCQVQQVLVVDENELVLAGLRALLSAERWVGSCLTAGSADAAWQVARRQNPQLVLVSTSLGGRSALELCHTFKERMPHVRIVLMSGEGRLSAASAQLHGAVAAVPKQMPAAAIVSTIRRVAAGARVFAKGAASTLPEQLSQRELSVLQHLALGMSNQEVAEALCLSRWTVKQHTSAVYRKLGVRNRAGAASRAQHLGLLP</sequence>
<dbReference type="InterPro" id="IPR058245">
    <property type="entry name" value="NreC/VraR/RcsB-like_REC"/>
</dbReference>
<evidence type="ECO:0000259" key="4">
    <source>
        <dbReference type="PROSITE" id="PS50043"/>
    </source>
</evidence>
<dbReference type="PROSITE" id="PS50110">
    <property type="entry name" value="RESPONSE_REGULATORY"/>
    <property type="match status" value="1"/>
</dbReference>
<dbReference type="InterPro" id="IPR000792">
    <property type="entry name" value="Tscrpt_reg_LuxR_C"/>
</dbReference>
<feature type="domain" description="Response regulatory" evidence="5">
    <location>
        <begin position="25"/>
        <end position="140"/>
    </location>
</feature>
<dbReference type="PRINTS" id="PR00038">
    <property type="entry name" value="HTHLUXR"/>
</dbReference>
<evidence type="ECO:0000256" key="2">
    <source>
        <dbReference type="ARBA" id="ARBA00023125"/>
    </source>
</evidence>
<keyword evidence="2 6" id="KW-0238">DNA-binding</keyword>
<dbReference type="PROSITE" id="PS00622">
    <property type="entry name" value="HTH_LUXR_1"/>
    <property type="match status" value="1"/>
</dbReference>
<accession>A0ABQ3INE7</accession>
<keyword evidence="7" id="KW-1185">Reference proteome</keyword>
<dbReference type="InterPro" id="IPR011006">
    <property type="entry name" value="CheY-like_superfamily"/>
</dbReference>
<dbReference type="SUPFAM" id="SSF46894">
    <property type="entry name" value="C-terminal effector domain of the bipartite response regulators"/>
    <property type="match status" value="1"/>
</dbReference>
<dbReference type="PANTHER" id="PTHR43214">
    <property type="entry name" value="TWO-COMPONENT RESPONSE REGULATOR"/>
    <property type="match status" value="1"/>
</dbReference>
<protein>
    <submittedName>
        <fullName evidence="6">DNA-binding response regulator</fullName>
    </submittedName>
</protein>
<feature type="domain" description="HTH luxR-type" evidence="4">
    <location>
        <begin position="151"/>
        <end position="216"/>
    </location>
</feature>
<dbReference type="Proteomes" id="UP000605897">
    <property type="component" value="Unassembled WGS sequence"/>
</dbReference>
<dbReference type="SUPFAM" id="SSF52172">
    <property type="entry name" value="CheY-like"/>
    <property type="match status" value="1"/>
</dbReference>
<dbReference type="EMBL" id="BNAU01000002">
    <property type="protein sequence ID" value="GHE88801.1"/>
    <property type="molecule type" value="Genomic_DNA"/>
</dbReference>
<dbReference type="SMART" id="SM00448">
    <property type="entry name" value="REC"/>
    <property type="match status" value="1"/>
</dbReference>
<dbReference type="RefSeq" id="WP_191244321.1">
    <property type="nucleotide sequence ID" value="NZ_BNAU01000002.1"/>
</dbReference>
<dbReference type="Pfam" id="PF00196">
    <property type="entry name" value="GerE"/>
    <property type="match status" value="1"/>
</dbReference>
<dbReference type="PROSITE" id="PS50043">
    <property type="entry name" value="HTH_LUXR_2"/>
    <property type="match status" value="1"/>
</dbReference>
<dbReference type="CDD" id="cd06170">
    <property type="entry name" value="LuxR_C_like"/>
    <property type="match status" value="1"/>
</dbReference>
<evidence type="ECO:0000259" key="5">
    <source>
        <dbReference type="PROSITE" id="PS50110"/>
    </source>
</evidence>
<comment type="caution">
    <text evidence="3">Lacks conserved residue(s) required for the propagation of feature annotation.</text>
</comment>
<dbReference type="GO" id="GO:0003677">
    <property type="term" value="F:DNA binding"/>
    <property type="evidence" value="ECO:0007669"/>
    <property type="project" value="UniProtKB-KW"/>
</dbReference>
<dbReference type="InterPro" id="IPR016032">
    <property type="entry name" value="Sig_transdc_resp-reg_C-effctor"/>
</dbReference>
<proteinExistence type="predicted"/>
<organism evidence="6 7">
    <name type="scientific">Amycolatopsis deserti</name>
    <dbReference type="NCBI Taxonomy" id="185696"/>
    <lineage>
        <taxon>Bacteria</taxon>
        <taxon>Bacillati</taxon>
        <taxon>Actinomycetota</taxon>
        <taxon>Actinomycetes</taxon>
        <taxon>Pseudonocardiales</taxon>
        <taxon>Pseudonocardiaceae</taxon>
        <taxon>Amycolatopsis</taxon>
    </lineage>
</organism>